<protein>
    <submittedName>
        <fullName evidence="1">Uncharacterized protein</fullName>
    </submittedName>
</protein>
<evidence type="ECO:0000313" key="1">
    <source>
        <dbReference type="EMBL" id="GJE93010.1"/>
    </source>
</evidence>
<dbReference type="EMBL" id="BPQB01000029">
    <property type="protein sequence ID" value="GJE93010.1"/>
    <property type="molecule type" value="Genomic_DNA"/>
</dbReference>
<proteinExistence type="predicted"/>
<dbReference type="Proteomes" id="UP000703269">
    <property type="component" value="Unassembled WGS sequence"/>
</dbReference>
<accession>A0A9P3LF70</accession>
<reference evidence="1 2" key="1">
    <citation type="submission" date="2021-08" db="EMBL/GenBank/DDBJ databases">
        <title>Draft Genome Sequence of Phanerochaete sordida strain YK-624.</title>
        <authorList>
            <person name="Mori T."/>
            <person name="Dohra H."/>
            <person name="Suzuki T."/>
            <person name="Kawagishi H."/>
            <person name="Hirai H."/>
        </authorList>
    </citation>
    <scope>NUCLEOTIDE SEQUENCE [LARGE SCALE GENOMIC DNA]</scope>
    <source>
        <strain evidence="1 2">YK-624</strain>
    </source>
</reference>
<evidence type="ECO:0000313" key="2">
    <source>
        <dbReference type="Proteomes" id="UP000703269"/>
    </source>
</evidence>
<gene>
    <name evidence="1" type="ORF">PsYK624_091690</name>
</gene>
<name>A0A9P3LF70_9APHY</name>
<organism evidence="1 2">
    <name type="scientific">Phanerochaete sordida</name>
    <dbReference type="NCBI Taxonomy" id="48140"/>
    <lineage>
        <taxon>Eukaryota</taxon>
        <taxon>Fungi</taxon>
        <taxon>Dikarya</taxon>
        <taxon>Basidiomycota</taxon>
        <taxon>Agaricomycotina</taxon>
        <taxon>Agaricomycetes</taxon>
        <taxon>Polyporales</taxon>
        <taxon>Phanerochaetaceae</taxon>
        <taxon>Phanerochaete</taxon>
    </lineage>
</organism>
<comment type="caution">
    <text evidence="1">The sequence shown here is derived from an EMBL/GenBank/DDBJ whole genome shotgun (WGS) entry which is preliminary data.</text>
</comment>
<sequence length="223" mass="24985">MRGARNIHAHVNAQKHVRPEHDVVQRQEPRGRHLECLPRLPVGRPQLYAHPRKLLQLRRRPRLGQLDRRRRSPGSAVFEHGRSLAAAVLEAVTSPQSLYATPLPLSSARSARIPGLYVCDPSVWSDAVYTLAGGLLATAIITLHWLIACGRCLISRRSPIRQRYEVIVAECLENFLMSPATSMERRGPRSNQSTCENAVFPGHPRARATPFSPRFTPFLLSST</sequence>
<dbReference type="AlphaFoldDB" id="A0A9P3LF70"/>
<keyword evidence="2" id="KW-1185">Reference proteome</keyword>